<feature type="domain" description="Glycosyltransferase 2-like" evidence="1">
    <location>
        <begin position="9"/>
        <end position="145"/>
    </location>
</feature>
<sequence>MYGAAPLITIAIPSLNQGCYLEQALSSVFAQNLNVEVFVLDGGSTDNSLAVIQRWQHRLAGWRSHTDQGQAAAINEGIALGSAPYVCWLNSDDWLLPNSLNKLLTALQNHPQAPAAYGRAWHVNQNTGTRKPVWVEPFNSRRLAWRCIICQPASLIRRSAWQSLHGLDPSLNLAMDYDLWWRLYKQFGQLLFIDQYIAVNRVHDQTKTHNQRFRHYQEAIAVVRKHYGRVPWKWWLAQPYAVWWKSLNK</sequence>
<accession>A0A975R9A0</accession>
<organism evidence="2 3">
    <name type="scientific">Methylomonas paludis</name>
    <dbReference type="NCBI Taxonomy" id="1173101"/>
    <lineage>
        <taxon>Bacteria</taxon>
        <taxon>Pseudomonadati</taxon>
        <taxon>Pseudomonadota</taxon>
        <taxon>Gammaproteobacteria</taxon>
        <taxon>Methylococcales</taxon>
        <taxon>Methylococcaceae</taxon>
        <taxon>Methylomonas</taxon>
    </lineage>
</organism>
<dbReference type="Proteomes" id="UP000676649">
    <property type="component" value="Chromosome"/>
</dbReference>
<evidence type="ECO:0000313" key="2">
    <source>
        <dbReference type="EMBL" id="QWF70862.1"/>
    </source>
</evidence>
<keyword evidence="3" id="KW-1185">Reference proteome</keyword>
<dbReference type="Pfam" id="PF00535">
    <property type="entry name" value="Glycos_transf_2"/>
    <property type="match status" value="1"/>
</dbReference>
<dbReference type="AlphaFoldDB" id="A0A975R9A0"/>
<protein>
    <submittedName>
        <fullName evidence="2">Glycosyltransferase</fullName>
    </submittedName>
</protein>
<dbReference type="InterPro" id="IPR001173">
    <property type="entry name" value="Glyco_trans_2-like"/>
</dbReference>
<dbReference type="EMBL" id="CP073754">
    <property type="protein sequence ID" value="QWF70862.1"/>
    <property type="molecule type" value="Genomic_DNA"/>
</dbReference>
<dbReference type="PANTHER" id="PTHR43685:SF11">
    <property type="entry name" value="GLYCOSYLTRANSFERASE TAGX-RELATED"/>
    <property type="match status" value="1"/>
</dbReference>
<dbReference type="SUPFAM" id="SSF53448">
    <property type="entry name" value="Nucleotide-diphospho-sugar transferases"/>
    <property type="match status" value="1"/>
</dbReference>
<reference evidence="2" key="1">
    <citation type="submission" date="2021-04" db="EMBL/GenBank/DDBJ databases">
        <title>Draft genome sequence data of methanotrophic Methylovulum sp. strain S1L and Methylomonas sp. strain S2AM isolated from boreal lake water columns.</title>
        <authorList>
            <person name="Rissanen A.J."/>
            <person name="Mangayil R."/>
            <person name="Svenning M.M."/>
            <person name="Khanongnuch R."/>
        </authorList>
    </citation>
    <scope>NUCLEOTIDE SEQUENCE</scope>
    <source>
        <strain evidence="2">S2AM</strain>
    </source>
</reference>
<gene>
    <name evidence="2" type="ORF">KEF85_16375</name>
</gene>
<dbReference type="PANTHER" id="PTHR43685">
    <property type="entry name" value="GLYCOSYLTRANSFERASE"/>
    <property type="match status" value="1"/>
</dbReference>
<dbReference type="Gene3D" id="3.90.550.10">
    <property type="entry name" value="Spore Coat Polysaccharide Biosynthesis Protein SpsA, Chain A"/>
    <property type="match status" value="1"/>
</dbReference>
<evidence type="ECO:0000313" key="3">
    <source>
        <dbReference type="Proteomes" id="UP000676649"/>
    </source>
</evidence>
<dbReference type="InterPro" id="IPR050834">
    <property type="entry name" value="Glycosyltransf_2"/>
</dbReference>
<evidence type="ECO:0000259" key="1">
    <source>
        <dbReference type="Pfam" id="PF00535"/>
    </source>
</evidence>
<dbReference type="RefSeq" id="WP_215582339.1">
    <property type="nucleotide sequence ID" value="NZ_CP073754.1"/>
</dbReference>
<name>A0A975R9A0_9GAMM</name>
<proteinExistence type="predicted"/>
<dbReference type="InterPro" id="IPR029044">
    <property type="entry name" value="Nucleotide-diphossugar_trans"/>
</dbReference>
<dbReference type="CDD" id="cd06433">
    <property type="entry name" value="GT_2_WfgS_like"/>
    <property type="match status" value="1"/>
</dbReference>
<dbReference type="KEGG" id="mpad:KEF85_16375"/>